<evidence type="ECO:0000313" key="1">
    <source>
        <dbReference type="EMBL" id="QHT97050.1"/>
    </source>
</evidence>
<reference evidence="1" key="1">
    <citation type="journal article" date="2020" name="Nature">
        <title>Giant virus diversity and host interactions through global metagenomics.</title>
        <authorList>
            <person name="Schulz F."/>
            <person name="Roux S."/>
            <person name="Paez-Espino D."/>
            <person name="Jungbluth S."/>
            <person name="Walsh D.A."/>
            <person name="Denef V.J."/>
            <person name="McMahon K.D."/>
            <person name="Konstantinidis K.T."/>
            <person name="Eloe-Fadrosh E.A."/>
            <person name="Kyrpides N.C."/>
            <person name="Woyke T."/>
        </authorList>
    </citation>
    <scope>NUCLEOTIDE SEQUENCE</scope>
    <source>
        <strain evidence="1">GVMAG-M-3300024510-1</strain>
    </source>
</reference>
<dbReference type="EMBL" id="MN740271">
    <property type="protein sequence ID" value="QHT97050.1"/>
    <property type="molecule type" value="Genomic_DNA"/>
</dbReference>
<proteinExistence type="predicted"/>
<name>A0A6C0IWZ2_9ZZZZ</name>
<organism evidence="1">
    <name type="scientific">viral metagenome</name>
    <dbReference type="NCBI Taxonomy" id="1070528"/>
    <lineage>
        <taxon>unclassified sequences</taxon>
        <taxon>metagenomes</taxon>
        <taxon>organismal metagenomes</taxon>
    </lineage>
</organism>
<dbReference type="AlphaFoldDB" id="A0A6C0IWZ2"/>
<protein>
    <submittedName>
        <fullName evidence="1">Uncharacterized protein</fullName>
    </submittedName>
</protein>
<sequence>MNTDDLNKIFSDLIGVTLVGRVMKSGPKTIVHFPNIHCMSSLVKYKLLENYELRPGLSLIEPLSWDVFFHDKPGGGAHMTLGDQVKLYDIVTCEISGVYQWVNDPYRSSLKHKPFVHGWIVLTVKCNIEEIMSKCDKPCHISLLQIVESTF</sequence>
<accession>A0A6C0IWZ2</accession>